<dbReference type="Proteomes" id="UP001497535">
    <property type="component" value="Unassembled WGS sequence"/>
</dbReference>
<dbReference type="EMBL" id="CAVMJV010000018">
    <property type="protein sequence ID" value="CAK5061909.1"/>
    <property type="molecule type" value="Genomic_DNA"/>
</dbReference>
<evidence type="ECO:0000313" key="1">
    <source>
        <dbReference type="EMBL" id="CAK5061909.1"/>
    </source>
</evidence>
<keyword evidence="2" id="KW-1185">Reference proteome</keyword>
<comment type="caution">
    <text evidence="1">The sequence shown here is derived from an EMBL/GenBank/DDBJ whole genome shotgun (WGS) entry which is preliminary data.</text>
</comment>
<protein>
    <submittedName>
        <fullName evidence="1">Uncharacterized protein</fullName>
    </submittedName>
</protein>
<organism evidence="1 2">
    <name type="scientific">Meloidogyne enterolobii</name>
    <name type="common">Root-knot nematode worm</name>
    <name type="synonym">Meloidogyne mayaguensis</name>
    <dbReference type="NCBI Taxonomy" id="390850"/>
    <lineage>
        <taxon>Eukaryota</taxon>
        <taxon>Metazoa</taxon>
        <taxon>Ecdysozoa</taxon>
        <taxon>Nematoda</taxon>
        <taxon>Chromadorea</taxon>
        <taxon>Rhabditida</taxon>
        <taxon>Tylenchina</taxon>
        <taxon>Tylenchomorpha</taxon>
        <taxon>Tylenchoidea</taxon>
        <taxon>Meloidogynidae</taxon>
        <taxon>Meloidogyninae</taxon>
        <taxon>Meloidogyne</taxon>
    </lineage>
</organism>
<accession>A0ACB0YT88</accession>
<evidence type="ECO:0000313" key="2">
    <source>
        <dbReference type="Proteomes" id="UP001497535"/>
    </source>
</evidence>
<sequence>MRPFEKYPGILLGYYDILNKFLDKTVRGEIIKEEQNFVKQKHICENIEEEGECNEENCEECKKSNEEVKELCKFVEYKFENVWVKNKIFRLLLIFSADSKEVLEMYQKG</sequence>
<proteinExistence type="predicted"/>
<reference evidence="1" key="1">
    <citation type="submission" date="2023-11" db="EMBL/GenBank/DDBJ databases">
        <authorList>
            <person name="Poullet M."/>
        </authorList>
    </citation>
    <scope>NUCLEOTIDE SEQUENCE</scope>
    <source>
        <strain evidence="1">E1834</strain>
    </source>
</reference>
<gene>
    <name evidence="1" type="ORF">MENTE1834_LOCUS16361</name>
</gene>
<name>A0ACB0YT88_MELEN</name>